<protein>
    <recommendedName>
        <fullName evidence="4">F-box domain-containing protein</fullName>
    </recommendedName>
</protein>
<evidence type="ECO:0008006" key="4">
    <source>
        <dbReference type="Google" id="ProtNLM"/>
    </source>
</evidence>
<organism evidence="2 3">
    <name type="scientific">Panaeolus cyanescens</name>
    <dbReference type="NCBI Taxonomy" id="181874"/>
    <lineage>
        <taxon>Eukaryota</taxon>
        <taxon>Fungi</taxon>
        <taxon>Dikarya</taxon>
        <taxon>Basidiomycota</taxon>
        <taxon>Agaricomycotina</taxon>
        <taxon>Agaricomycetes</taxon>
        <taxon>Agaricomycetidae</taxon>
        <taxon>Agaricales</taxon>
        <taxon>Agaricineae</taxon>
        <taxon>Galeropsidaceae</taxon>
        <taxon>Panaeolus</taxon>
    </lineage>
</organism>
<dbReference type="Proteomes" id="UP000284842">
    <property type="component" value="Unassembled WGS sequence"/>
</dbReference>
<name>A0A409VJP1_9AGAR</name>
<accession>A0A409VJP1</accession>
<feature type="compositionally biased region" description="Basic residues" evidence="1">
    <location>
        <begin position="1"/>
        <end position="16"/>
    </location>
</feature>
<evidence type="ECO:0000313" key="2">
    <source>
        <dbReference type="EMBL" id="PPQ66436.1"/>
    </source>
</evidence>
<dbReference type="AlphaFoldDB" id="A0A409VJP1"/>
<dbReference type="OrthoDB" id="2904876at2759"/>
<gene>
    <name evidence="2" type="ORF">CVT24_007202</name>
</gene>
<dbReference type="InParanoid" id="A0A409VJP1"/>
<keyword evidence="3" id="KW-1185">Reference proteome</keyword>
<sequence length="418" mass="48579">MVHSRAKPAQTRKKGKSTPQDTLKKSSKRNEQVATPRTRATRNASTKRRRKHIEVPEEYLNLNNRGLPVLPDELLLEIISYFPPVIPKATSTITRDSRGSGFGRREALLCLSLLCRNLRRFVIPFIFETIEVYTGTRVDRGVKDKSLILGGSRDSYSANKEFAIELLRQLHFVNKKNPQLKNKVRAVFVELRGHRLEEVSEELFSSLARFPKLQAIRLEINLPASYYDIRHSSKAQINPALYNKNPLPSVHTLIIGSPFHKFVEACPNLKHLRVFGYNEDPPCHSLRNHHLLIETLYIRRAQSDLLKFVNLRKLIIRDEWASINNVVVTDDMLPILLFPNFPRLQSLHIVIDFRVRRRTIVAPRLTLIEDELRKRQAILVEDKYLCVEYQSPRLRRDYVRLKPDGSRDTDATLIREMF</sequence>
<proteinExistence type="predicted"/>
<reference evidence="2 3" key="1">
    <citation type="journal article" date="2018" name="Evol. Lett.">
        <title>Horizontal gene cluster transfer increased hallucinogenic mushroom diversity.</title>
        <authorList>
            <person name="Reynolds H.T."/>
            <person name="Vijayakumar V."/>
            <person name="Gluck-Thaler E."/>
            <person name="Korotkin H.B."/>
            <person name="Matheny P.B."/>
            <person name="Slot J.C."/>
        </authorList>
    </citation>
    <scope>NUCLEOTIDE SEQUENCE [LARGE SCALE GENOMIC DNA]</scope>
    <source>
        <strain evidence="2 3">2629</strain>
    </source>
</reference>
<evidence type="ECO:0000313" key="3">
    <source>
        <dbReference type="Proteomes" id="UP000284842"/>
    </source>
</evidence>
<comment type="caution">
    <text evidence="2">The sequence shown here is derived from an EMBL/GenBank/DDBJ whole genome shotgun (WGS) entry which is preliminary data.</text>
</comment>
<evidence type="ECO:0000256" key="1">
    <source>
        <dbReference type="SAM" id="MobiDB-lite"/>
    </source>
</evidence>
<feature type="region of interest" description="Disordered" evidence="1">
    <location>
        <begin position="1"/>
        <end position="52"/>
    </location>
</feature>
<dbReference type="EMBL" id="NHTK01006043">
    <property type="protein sequence ID" value="PPQ66436.1"/>
    <property type="molecule type" value="Genomic_DNA"/>
</dbReference>
<feature type="compositionally biased region" description="Basic and acidic residues" evidence="1">
    <location>
        <begin position="22"/>
        <end position="31"/>
    </location>
</feature>